<evidence type="ECO:0000256" key="7">
    <source>
        <dbReference type="SAM" id="MobiDB-lite"/>
    </source>
</evidence>
<organism evidence="9 10">
    <name type="scientific">Kineosporia succinea</name>
    <dbReference type="NCBI Taxonomy" id="84632"/>
    <lineage>
        <taxon>Bacteria</taxon>
        <taxon>Bacillati</taxon>
        <taxon>Actinomycetota</taxon>
        <taxon>Actinomycetes</taxon>
        <taxon>Kineosporiales</taxon>
        <taxon>Kineosporiaceae</taxon>
        <taxon>Kineosporia</taxon>
    </lineage>
</organism>
<evidence type="ECO:0000313" key="9">
    <source>
        <dbReference type="EMBL" id="MDP9825903.1"/>
    </source>
</evidence>
<dbReference type="GO" id="GO:0051997">
    <property type="term" value="F:2-oxo-4-hydroxy-4-carboxy-5-ureidoimidazoline decarboxylase activity"/>
    <property type="evidence" value="ECO:0007669"/>
    <property type="project" value="UniProtKB-EC"/>
</dbReference>
<keyword evidence="6 9" id="KW-0456">Lyase</keyword>
<feature type="domain" description="Oxo-4-hydroxy-4-carboxy-5-ureidoimidazoline decarboxylase" evidence="8">
    <location>
        <begin position="11"/>
        <end position="163"/>
    </location>
</feature>
<evidence type="ECO:0000256" key="6">
    <source>
        <dbReference type="ARBA" id="ARBA00023239"/>
    </source>
</evidence>
<dbReference type="Pfam" id="PF09349">
    <property type="entry name" value="OHCU_decarbox"/>
    <property type="match status" value="1"/>
</dbReference>
<evidence type="ECO:0000256" key="2">
    <source>
        <dbReference type="ARBA" id="ARBA00004754"/>
    </source>
</evidence>
<keyword evidence="5" id="KW-0210">Decarboxylase</keyword>
<evidence type="ECO:0000256" key="4">
    <source>
        <dbReference type="ARBA" id="ARBA00022631"/>
    </source>
</evidence>
<evidence type="ECO:0000256" key="5">
    <source>
        <dbReference type="ARBA" id="ARBA00022793"/>
    </source>
</evidence>
<accession>A0ABT9NZP3</accession>
<dbReference type="EC" id="4.1.1.97" evidence="3"/>
<dbReference type="InterPro" id="IPR036778">
    <property type="entry name" value="OHCU_decarboxylase_sf"/>
</dbReference>
<dbReference type="PANTHER" id="PTHR43466">
    <property type="entry name" value="2-OXO-4-HYDROXY-4-CARBOXY-5-UREIDOIMIDAZOLINE DECARBOXYLASE-RELATED"/>
    <property type="match status" value="1"/>
</dbReference>
<name>A0ABT9NZP3_9ACTN</name>
<reference evidence="9 10" key="1">
    <citation type="submission" date="2023-07" db="EMBL/GenBank/DDBJ databases">
        <title>Sequencing the genomes of 1000 actinobacteria strains.</title>
        <authorList>
            <person name="Klenk H.-P."/>
        </authorList>
    </citation>
    <scope>NUCLEOTIDE SEQUENCE [LARGE SCALE GENOMIC DNA]</scope>
    <source>
        <strain evidence="9 10">DSM 44388</strain>
    </source>
</reference>
<dbReference type="PANTHER" id="PTHR43466:SF1">
    <property type="entry name" value="2-OXO-4-HYDROXY-4-CARBOXY-5-UREIDOIMIDAZOLINE DECARBOXYLASE-RELATED"/>
    <property type="match status" value="1"/>
</dbReference>
<protein>
    <recommendedName>
        <fullName evidence="3">2-oxo-4-hydroxy-4-carboxy-5-ureidoimidazoline decarboxylase</fullName>
        <ecNumber evidence="3">4.1.1.97</ecNumber>
    </recommendedName>
</protein>
<dbReference type="InterPro" id="IPR017595">
    <property type="entry name" value="OHCU_decarboxylase-2"/>
</dbReference>
<feature type="compositionally biased region" description="Basic and acidic residues" evidence="7">
    <location>
        <begin position="72"/>
        <end position="89"/>
    </location>
</feature>
<proteinExistence type="predicted"/>
<dbReference type="InterPro" id="IPR018020">
    <property type="entry name" value="OHCU_decarboxylase"/>
</dbReference>
<keyword evidence="4" id="KW-0659">Purine metabolism</keyword>
<dbReference type="Proteomes" id="UP001235712">
    <property type="component" value="Unassembled WGS sequence"/>
</dbReference>
<evidence type="ECO:0000259" key="8">
    <source>
        <dbReference type="Pfam" id="PF09349"/>
    </source>
</evidence>
<comment type="caution">
    <text evidence="9">The sequence shown here is derived from an EMBL/GenBank/DDBJ whole genome shotgun (WGS) entry which is preliminary data.</text>
</comment>
<sequence length="171" mass="18355">MPPGQDVAPFNELPAATARERLLTCLHGPGWAEAVLAGRPYPDAESLLATAYRFGLVLSDDDLEAALSRHPRIGERPAEVSREASHSRSEQSGVDASDAELAQALHAGNLAYEKMFNRVFLIRAAGRSGPEILAALNERLAHDPDTEAGVVRDQLAQIAQLRLGSLLSEPV</sequence>
<dbReference type="RefSeq" id="WP_307240171.1">
    <property type="nucleotide sequence ID" value="NZ_JAUSQZ010000001.1"/>
</dbReference>
<comment type="pathway">
    <text evidence="2">Purine metabolism; urate degradation; (S)-allantoin from urate: step 3/3.</text>
</comment>
<keyword evidence="10" id="KW-1185">Reference proteome</keyword>
<evidence type="ECO:0000256" key="3">
    <source>
        <dbReference type="ARBA" id="ARBA00012257"/>
    </source>
</evidence>
<dbReference type="NCBIfam" id="TIGR03180">
    <property type="entry name" value="UraD_2"/>
    <property type="match status" value="1"/>
</dbReference>
<feature type="region of interest" description="Disordered" evidence="7">
    <location>
        <begin position="68"/>
        <end position="97"/>
    </location>
</feature>
<dbReference type="Gene3D" id="1.10.3330.10">
    <property type="entry name" value="Oxo-4-hydroxy-4-carboxy-5-ureidoimidazoline decarboxylase"/>
    <property type="match status" value="1"/>
</dbReference>
<dbReference type="NCBIfam" id="NF010372">
    <property type="entry name" value="PRK13798.1"/>
    <property type="match status" value="1"/>
</dbReference>
<evidence type="ECO:0000313" key="10">
    <source>
        <dbReference type="Proteomes" id="UP001235712"/>
    </source>
</evidence>
<dbReference type="EMBL" id="JAUSQZ010000001">
    <property type="protein sequence ID" value="MDP9825903.1"/>
    <property type="molecule type" value="Genomic_DNA"/>
</dbReference>
<comment type="catalytic activity">
    <reaction evidence="1">
        <text>5-hydroxy-2-oxo-4-ureido-2,5-dihydro-1H-imidazole-5-carboxylate + H(+) = (S)-allantoin + CO2</text>
        <dbReference type="Rhea" id="RHEA:26301"/>
        <dbReference type="ChEBI" id="CHEBI:15378"/>
        <dbReference type="ChEBI" id="CHEBI:15678"/>
        <dbReference type="ChEBI" id="CHEBI:16526"/>
        <dbReference type="ChEBI" id="CHEBI:58639"/>
        <dbReference type="EC" id="4.1.1.97"/>
    </reaction>
</comment>
<dbReference type="SUPFAM" id="SSF158694">
    <property type="entry name" value="UraD-Like"/>
    <property type="match status" value="1"/>
</dbReference>
<gene>
    <name evidence="9" type="ORF">J2S57_001652</name>
</gene>
<evidence type="ECO:0000256" key="1">
    <source>
        <dbReference type="ARBA" id="ARBA00001163"/>
    </source>
</evidence>